<evidence type="ECO:0000256" key="1">
    <source>
        <dbReference type="ARBA" id="ARBA00003670"/>
    </source>
</evidence>
<dbReference type="Pfam" id="PF00311">
    <property type="entry name" value="PEPcase"/>
    <property type="match status" value="1"/>
</dbReference>
<evidence type="ECO:0000313" key="3">
    <source>
        <dbReference type="EMBL" id="MFD1265470.1"/>
    </source>
</evidence>
<evidence type="ECO:0000313" key="4">
    <source>
        <dbReference type="Proteomes" id="UP001597158"/>
    </source>
</evidence>
<dbReference type="InterPro" id="IPR021135">
    <property type="entry name" value="PEP_COase"/>
</dbReference>
<sequence>MTQDKDAPLREDIRLLGRLLGDTVRDQQGAAAFELIERIRQNSVRFRRDDDIAARRELEDI</sequence>
<comment type="caution">
    <text evidence="3">The sequence shown here is derived from an EMBL/GenBank/DDBJ whole genome shotgun (WGS) entry which is preliminary data.</text>
</comment>
<dbReference type="InterPro" id="IPR015813">
    <property type="entry name" value="Pyrv/PenolPyrv_kinase-like_dom"/>
</dbReference>
<keyword evidence="3" id="KW-0456">Lyase</keyword>
<organism evidence="3 4">
    <name type="scientific">Thauera mechernichensis</name>
    <dbReference type="NCBI Taxonomy" id="82788"/>
    <lineage>
        <taxon>Bacteria</taxon>
        <taxon>Pseudomonadati</taxon>
        <taxon>Pseudomonadota</taxon>
        <taxon>Betaproteobacteria</taxon>
        <taxon>Rhodocyclales</taxon>
        <taxon>Zoogloeaceae</taxon>
        <taxon>Thauera</taxon>
    </lineage>
</organism>
<reference evidence="4" key="1">
    <citation type="journal article" date="2019" name="Int. J. Syst. Evol. Microbiol.">
        <title>The Global Catalogue of Microorganisms (GCM) 10K type strain sequencing project: providing services to taxonomists for standard genome sequencing and annotation.</title>
        <authorList>
            <consortium name="The Broad Institute Genomics Platform"/>
            <consortium name="The Broad Institute Genome Sequencing Center for Infectious Disease"/>
            <person name="Wu L."/>
            <person name="Ma J."/>
        </authorList>
    </citation>
    <scope>NUCLEOTIDE SEQUENCE [LARGE SCALE GENOMIC DNA]</scope>
    <source>
        <strain evidence="4">CCUG 48884</strain>
    </source>
</reference>
<comment type="function">
    <text evidence="1">Forms oxaloacetate, a four-carbon dicarboxylic acid source for the tricarboxylic acid cycle.</text>
</comment>
<keyword evidence="4" id="KW-1185">Reference proteome</keyword>
<dbReference type="GO" id="GO:0008964">
    <property type="term" value="F:phosphoenolpyruvate carboxylase activity"/>
    <property type="evidence" value="ECO:0007669"/>
    <property type="project" value="UniProtKB-EC"/>
</dbReference>
<accession>A0ABW3WI22</accession>
<evidence type="ECO:0000256" key="2">
    <source>
        <dbReference type="ARBA" id="ARBA00022419"/>
    </source>
</evidence>
<dbReference type="EMBL" id="JBHTMC010000033">
    <property type="protein sequence ID" value="MFD1265470.1"/>
    <property type="molecule type" value="Genomic_DNA"/>
</dbReference>
<dbReference type="Proteomes" id="UP001597158">
    <property type="component" value="Unassembled WGS sequence"/>
</dbReference>
<dbReference type="SUPFAM" id="SSF51621">
    <property type="entry name" value="Phosphoenolpyruvate/pyruvate domain"/>
    <property type="match status" value="1"/>
</dbReference>
<protein>
    <recommendedName>
        <fullName evidence="2">Phosphoenolpyruvate carboxylase</fullName>
    </recommendedName>
</protein>
<feature type="non-terminal residue" evidence="3">
    <location>
        <position position="61"/>
    </location>
</feature>
<gene>
    <name evidence="3" type="ORF">ACFQ4M_18000</name>
</gene>
<name>A0ABW3WI22_9RHOO</name>
<proteinExistence type="predicted"/>
<dbReference type="RefSeq" id="WP_386041906.1">
    <property type="nucleotide sequence ID" value="NZ_JBHTMC010000033.1"/>
</dbReference>